<proteinExistence type="predicted"/>
<sequence length="114" mass="12868">MIGAAFRTLITNRFGNPNSSSHARFKMHRLTQKTTVTEYVEEFECLATRLADLSEPEAKSHLLAGLRQNLNLHFAGSSNLKQPTLSDIKRIADNMDKIFLLNTPGSKETNRFMT</sequence>
<reference evidence="2" key="1">
    <citation type="journal article" date="2020" name="Fungal Divers.">
        <title>Resolving the Mortierellaceae phylogeny through synthesis of multi-gene phylogenetics and phylogenomics.</title>
        <authorList>
            <person name="Vandepol N."/>
            <person name="Liber J."/>
            <person name="Desiro A."/>
            <person name="Na H."/>
            <person name="Kennedy M."/>
            <person name="Barry K."/>
            <person name="Grigoriev I.V."/>
            <person name="Miller A.N."/>
            <person name="O'Donnell K."/>
            <person name="Stajich J.E."/>
            <person name="Bonito G."/>
        </authorList>
    </citation>
    <scope>NUCLEOTIDE SEQUENCE</scope>
    <source>
        <strain evidence="2">BC1065</strain>
    </source>
</reference>
<dbReference type="EMBL" id="JAAAJB010000068">
    <property type="protein sequence ID" value="KAG0267804.1"/>
    <property type="molecule type" value="Genomic_DNA"/>
</dbReference>
<accession>A0A9P6UAK1</accession>
<dbReference type="InterPro" id="IPR005162">
    <property type="entry name" value="Retrotrans_gag_dom"/>
</dbReference>
<feature type="domain" description="Retrotransposon gag" evidence="1">
    <location>
        <begin position="5"/>
        <end position="68"/>
    </location>
</feature>
<comment type="caution">
    <text evidence="2">The sequence shown here is derived from an EMBL/GenBank/DDBJ whole genome shotgun (WGS) entry which is preliminary data.</text>
</comment>
<keyword evidence="3" id="KW-1185">Reference proteome</keyword>
<evidence type="ECO:0000313" key="2">
    <source>
        <dbReference type="EMBL" id="KAG0267804.1"/>
    </source>
</evidence>
<evidence type="ECO:0000259" key="1">
    <source>
        <dbReference type="Pfam" id="PF03732"/>
    </source>
</evidence>
<protein>
    <recommendedName>
        <fullName evidence="1">Retrotransposon gag domain-containing protein</fullName>
    </recommendedName>
</protein>
<dbReference type="Pfam" id="PF03732">
    <property type="entry name" value="Retrotrans_gag"/>
    <property type="match status" value="1"/>
</dbReference>
<name>A0A9P6UAK1_9FUNG</name>
<organism evidence="2 3">
    <name type="scientific">Actinomortierella ambigua</name>
    <dbReference type="NCBI Taxonomy" id="1343610"/>
    <lineage>
        <taxon>Eukaryota</taxon>
        <taxon>Fungi</taxon>
        <taxon>Fungi incertae sedis</taxon>
        <taxon>Mucoromycota</taxon>
        <taxon>Mortierellomycotina</taxon>
        <taxon>Mortierellomycetes</taxon>
        <taxon>Mortierellales</taxon>
        <taxon>Mortierellaceae</taxon>
        <taxon>Actinomortierella</taxon>
    </lineage>
</organism>
<evidence type="ECO:0000313" key="3">
    <source>
        <dbReference type="Proteomes" id="UP000807716"/>
    </source>
</evidence>
<dbReference type="AlphaFoldDB" id="A0A9P6UAK1"/>
<dbReference type="OrthoDB" id="2424338at2759"/>
<gene>
    <name evidence="2" type="ORF">DFQ27_008193</name>
</gene>
<dbReference type="Proteomes" id="UP000807716">
    <property type="component" value="Unassembled WGS sequence"/>
</dbReference>